<dbReference type="GO" id="GO:0018189">
    <property type="term" value="P:pyrroloquinoline quinone biosynthetic process"/>
    <property type="evidence" value="ECO:0007669"/>
    <property type="project" value="UniProtKB-UniRule"/>
</dbReference>
<dbReference type="GO" id="GO:0016491">
    <property type="term" value="F:oxidoreductase activity"/>
    <property type="evidence" value="ECO:0007669"/>
    <property type="project" value="UniProtKB-KW"/>
</dbReference>
<dbReference type="EC" id="1.21.98.4" evidence="2"/>
<dbReference type="Gene3D" id="3.20.20.70">
    <property type="entry name" value="Aldolase class I"/>
    <property type="match status" value="1"/>
</dbReference>
<comment type="catalytic activity">
    <reaction evidence="2">
        <text>[PQQ precursor protein] + S-adenosyl-L-methionine = E-Y cross-linked-[PQQ precursor protein] + 5'-deoxyadenosine + L-methionine + H(+)</text>
        <dbReference type="Rhea" id="RHEA:56836"/>
        <dbReference type="Rhea" id="RHEA-COMP:14800"/>
        <dbReference type="Rhea" id="RHEA-COMP:14801"/>
        <dbReference type="ChEBI" id="CHEBI:15378"/>
        <dbReference type="ChEBI" id="CHEBI:17319"/>
        <dbReference type="ChEBI" id="CHEBI:57844"/>
        <dbReference type="ChEBI" id="CHEBI:59789"/>
        <dbReference type="ChEBI" id="CHEBI:141026"/>
        <dbReference type="ChEBI" id="CHEBI:141027"/>
        <dbReference type="EC" id="1.21.98.4"/>
    </reaction>
</comment>
<dbReference type="AlphaFoldDB" id="A0A447RGM6"/>
<dbReference type="HAMAP" id="MF_00660">
    <property type="entry name" value="PqqE"/>
    <property type="match status" value="1"/>
</dbReference>
<dbReference type="InterPro" id="IPR023885">
    <property type="entry name" value="4Fe4S-binding_SPASM_dom"/>
</dbReference>
<dbReference type="UniPathway" id="UPA00539"/>
<evidence type="ECO:0000313" key="4">
    <source>
        <dbReference type="EMBL" id="VEA98898.1"/>
    </source>
</evidence>
<keyword evidence="2" id="KW-0560">Oxidoreductase</keyword>
<dbReference type="GO" id="GO:0009975">
    <property type="term" value="F:cyclase activity"/>
    <property type="evidence" value="ECO:0007669"/>
    <property type="project" value="UniProtKB-UniRule"/>
</dbReference>
<feature type="domain" description="4Fe4S-binding SPASM" evidence="3">
    <location>
        <begin position="126"/>
        <end position="187"/>
    </location>
</feature>
<comment type="function">
    <text evidence="2">Catalyzes the cross-linking of a glutamate residue and a tyrosine residue in the PqqA protein as part of the biosynthesis of pyrroloquinoline quinone (PQQ).</text>
</comment>
<dbReference type="PANTHER" id="PTHR11228">
    <property type="entry name" value="RADICAL SAM DOMAIN PROTEIN"/>
    <property type="match status" value="1"/>
</dbReference>
<dbReference type="GO" id="GO:0051539">
    <property type="term" value="F:4 iron, 4 sulfur cluster binding"/>
    <property type="evidence" value="ECO:0007669"/>
    <property type="project" value="InterPro"/>
</dbReference>
<dbReference type="NCBIfam" id="TIGR04085">
    <property type="entry name" value="rSAM_more_4Fe4S"/>
    <property type="match status" value="1"/>
</dbReference>
<dbReference type="EMBL" id="LR134162">
    <property type="protein sequence ID" value="VEA98898.1"/>
    <property type="molecule type" value="Genomic_DNA"/>
</dbReference>
<name>A0A447RGM6_KLEPN</name>
<protein>
    <recommendedName>
        <fullName evidence="2">PqqA peptide cyclase</fullName>
        <ecNumber evidence="2">1.21.98.4</ecNumber>
    </recommendedName>
    <alternativeName>
        <fullName evidence="2">Coenzyme PQQ synthesis protein E</fullName>
    </alternativeName>
</protein>
<dbReference type="SUPFAM" id="SSF102114">
    <property type="entry name" value="Radical SAM enzymes"/>
    <property type="match status" value="1"/>
</dbReference>
<evidence type="ECO:0000259" key="3">
    <source>
        <dbReference type="Pfam" id="PF13186"/>
    </source>
</evidence>
<dbReference type="CDD" id="cd21119">
    <property type="entry name" value="SPASM_PqqE"/>
    <property type="match status" value="1"/>
</dbReference>
<comment type="subunit">
    <text evidence="2">Interacts with PqqD. The interaction is necessary for activity of PqqE.</text>
</comment>
<comment type="cofactor">
    <cofactor evidence="1">
        <name>[4Fe-4S] cluster</name>
        <dbReference type="ChEBI" id="CHEBI:49883"/>
    </cofactor>
</comment>
<dbReference type="NCBIfam" id="TIGR02109">
    <property type="entry name" value="PQQ_syn_pqqE"/>
    <property type="match status" value="1"/>
</dbReference>
<reference evidence="4 5" key="1">
    <citation type="submission" date="2018-12" db="EMBL/GenBank/DDBJ databases">
        <authorList>
            <consortium name="Pathogen Informatics"/>
        </authorList>
    </citation>
    <scope>NUCLEOTIDE SEQUENCE [LARGE SCALE GENOMIC DNA]</scope>
    <source>
        <strain evidence="4 5">NCTC13635</strain>
    </source>
</reference>
<dbReference type="InterPro" id="IPR013785">
    <property type="entry name" value="Aldolase_TIM"/>
</dbReference>
<comment type="similarity">
    <text evidence="2">Belongs to the radical SAM superfamily. PqqE family.</text>
</comment>
<dbReference type="InterPro" id="IPR050377">
    <property type="entry name" value="Radical_SAM_PqqE_MftC-like"/>
</dbReference>
<dbReference type="PANTHER" id="PTHR11228:SF7">
    <property type="entry name" value="PQQA PEPTIDE CYCLASE"/>
    <property type="match status" value="1"/>
</dbReference>
<dbReference type="InterPro" id="IPR058240">
    <property type="entry name" value="rSAM_sf"/>
</dbReference>
<gene>
    <name evidence="2" type="primary">pqqE</name>
    <name evidence="4" type="ORF">NCTC13635_00153</name>
</gene>
<dbReference type="Proteomes" id="UP000282433">
    <property type="component" value="Chromosome"/>
</dbReference>
<proteinExistence type="inferred from homology"/>
<sequence length="257" mass="29195">MLNAALAGNKKAFQQKLAMAKAVKARDYPMVLNFVLHRHNIDQLDKIIELCIELEADDVELATCQFYGWAFLNREGLLPTREQIARAEQVVADYRQKMAASGNLTNLLFVTPDYYEERPKGCMGGWGSIFLSVTPEGTALPCHSARQLPVAFPSVLEQSLESIWYDSFGFNRYRGYDWMPEPCRSCDEKEKDFGGCRCQAFMLTGSADNADPVCSKSPHHHKILEARREAACSDIKVSQLQFRNRTRSQLIFQTRDL</sequence>
<evidence type="ECO:0000256" key="2">
    <source>
        <dbReference type="HAMAP-Rule" id="MF_00660"/>
    </source>
</evidence>
<evidence type="ECO:0000313" key="5">
    <source>
        <dbReference type="Proteomes" id="UP000282433"/>
    </source>
</evidence>
<organism evidence="4 5">
    <name type="scientific">Klebsiella pneumoniae</name>
    <dbReference type="NCBI Taxonomy" id="573"/>
    <lineage>
        <taxon>Bacteria</taxon>
        <taxon>Pseudomonadati</taxon>
        <taxon>Pseudomonadota</taxon>
        <taxon>Gammaproteobacteria</taxon>
        <taxon>Enterobacterales</taxon>
        <taxon>Enterobacteriaceae</taxon>
        <taxon>Klebsiella/Raoultella group</taxon>
        <taxon>Klebsiella</taxon>
        <taxon>Klebsiella pneumoniae complex</taxon>
    </lineage>
</organism>
<dbReference type="InterPro" id="IPR011843">
    <property type="entry name" value="PQQ_synth_PqqE_bac"/>
</dbReference>
<dbReference type="GO" id="GO:1904047">
    <property type="term" value="F:S-adenosyl-L-methionine binding"/>
    <property type="evidence" value="ECO:0007669"/>
    <property type="project" value="UniProtKB-UniRule"/>
</dbReference>
<comment type="pathway">
    <text evidence="2">Cofactor biosynthesis; pyrroloquinoline quinone biosynthesis.</text>
</comment>
<accession>A0A447RGM6</accession>
<evidence type="ECO:0000256" key="1">
    <source>
        <dbReference type="ARBA" id="ARBA00001966"/>
    </source>
</evidence>
<dbReference type="Pfam" id="PF13186">
    <property type="entry name" value="SPASM"/>
    <property type="match status" value="1"/>
</dbReference>
<keyword evidence="2" id="KW-0884">PQQ biosynthesis</keyword>
<comment type="caution">
    <text evidence="2">Lacks conserved residue(s) required for the propagation of feature annotation.</text>
</comment>